<dbReference type="Proteomes" id="UP000647133">
    <property type="component" value="Unassembled WGS sequence"/>
</dbReference>
<sequence length="126" mass="14992">MFGNGKNCLYCDQPVQGRADKKFCDDQCRNSYNNQLKAVKNNVIRNINNALKKNRNILESILQNTDETIKVNREKLLQEGFQFKYYTHQYVNKKGNVYVYCYDFGYLELDRDPDWFLVVRKKTVSK</sequence>
<gene>
    <name evidence="1" type="ORF">IFO69_19730</name>
</gene>
<evidence type="ECO:0008006" key="3">
    <source>
        <dbReference type="Google" id="ProtNLM"/>
    </source>
</evidence>
<comment type="caution">
    <text evidence="1">The sequence shown here is derived from an EMBL/GenBank/DDBJ whole genome shotgun (WGS) entry which is preliminary data.</text>
</comment>
<accession>A0ABR9AQC9</accession>
<dbReference type="RefSeq" id="WP_192011866.1">
    <property type="nucleotide sequence ID" value="NZ_JACYTQ010000009.1"/>
</dbReference>
<proteinExistence type="predicted"/>
<evidence type="ECO:0000313" key="1">
    <source>
        <dbReference type="EMBL" id="MBD8490993.1"/>
    </source>
</evidence>
<protein>
    <recommendedName>
        <fullName evidence="3">DUF2116 family Zn-ribbon domain-containing protein</fullName>
    </recommendedName>
</protein>
<evidence type="ECO:0000313" key="2">
    <source>
        <dbReference type="Proteomes" id="UP000647133"/>
    </source>
</evidence>
<keyword evidence="2" id="KW-1185">Reference proteome</keyword>
<reference evidence="1 2" key="1">
    <citation type="submission" date="2020-09" db="EMBL/GenBank/DDBJ databases">
        <title>Echinicola sp. CAU 1574 isolated from sand of Sido Beach.</title>
        <authorList>
            <person name="Kim W."/>
        </authorList>
    </citation>
    <scope>NUCLEOTIDE SEQUENCE [LARGE SCALE GENOMIC DNA]</scope>
    <source>
        <strain evidence="1 2">CAU 1574</strain>
    </source>
</reference>
<dbReference type="EMBL" id="JACYTQ010000009">
    <property type="protein sequence ID" value="MBD8490993.1"/>
    <property type="molecule type" value="Genomic_DNA"/>
</dbReference>
<name>A0ABR9AQC9_9BACT</name>
<organism evidence="1 2">
    <name type="scientific">Echinicola arenosa</name>
    <dbReference type="NCBI Taxonomy" id="2774144"/>
    <lineage>
        <taxon>Bacteria</taxon>
        <taxon>Pseudomonadati</taxon>
        <taxon>Bacteroidota</taxon>
        <taxon>Cytophagia</taxon>
        <taxon>Cytophagales</taxon>
        <taxon>Cyclobacteriaceae</taxon>
        <taxon>Echinicola</taxon>
    </lineage>
</organism>